<proteinExistence type="predicted"/>
<dbReference type="Proteomes" id="UP001163714">
    <property type="component" value="Unassembled WGS sequence"/>
</dbReference>
<dbReference type="EMBL" id="JAPDMX010000002">
    <property type="protein sequence ID" value="MCW3171244.1"/>
    <property type="molecule type" value="Genomic_DNA"/>
</dbReference>
<evidence type="ECO:0000313" key="1">
    <source>
        <dbReference type="EMBL" id="MCW3171244.1"/>
    </source>
</evidence>
<protein>
    <submittedName>
        <fullName evidence="1">Uncharacterized protein</fullName>
    </submittedName>
</protein>
<name>A0ABT3I591_9GAMM</name>
<organism evidence="1 2">
    <name type="scientific">Shewanella subflava</name>
    <dbReference type="NCBI Taxonomy" id="2986476"/>
    <lineage>
        <taxon>Bacteria</taxon>
        <taxon>Pseudomonadati</taxon>
        <taxon>Pseudomonadota</taxon>
        <taxon>Gammaproteobacteria</taxon>
        <taxon>Alteromonadales</taxon>
        <taxon>Shewanellaceae</taxon>
        <taxon>Shewanella</taxon>
    </lineage>
</organism>
<accession>A0ABT3I591</accession>
<gene>
    <name evidence="1" type="ORF">OHT75_01985</name>
</gene>
<reference evidence="1" key="1">
    <citation type="submission" date="2022-10" db="EMBL/GenBank/DDBJ databases">
        <title>Shewanella flava sp. nov, isolated from the estuary of the Fenhe River into the Yellow River.</title>
        <authorList>
            <person name="Li Y."/>
        </authorList>
    </citation>
    <scope>NUCLEOTIDE SEQUENCE</scope>
    <source>
        <strain evidence="1">FYR11-62</strain>
    </source>
</reference>
<evidence type="ECO:0000313" key="2">
    <source>
        <dbReference type="Proteomes" id="UP001163714"/>
    </source>
</evidence>
<sequence>MMSLAIKQPVQNRANILPDAANEHHGDVGQTAIAAMRQMLGKTSAASQFDKLTAQQRALVFFAARLKPSEYINKPLLSLSTNEREAVRQSLIALTDLGRAFSNMPLSRDQFISPRQIAITQATAHSQNHATEHQAQPVDDEFARVTQQAHALMSEFNYDAEH</sequence>
<dbReference type="RefSeq" id="WP_264724710.1">
    <property type="nucleotide sequence ID" value="NZ_JAPDMX010000002.1"/>
</dbReference>
<comment type="caution">
    <text evidence="1">The sequence shown here is derived from an EMBL/GenBank/DDBJ whole genome shotgun (WGS) entry which is preliminary data.</text>
</comment>
<keyword evidence="2" id="KW-1185">Reference proteome</keyword>